<dbReference type="EMBL" id="CP144747">
    <property type="protein sequence ID" value="WVZ67156.1"/>
    <property type="molecule type" value="Genomic_DNA"/>
</dbReference>
<evidence type="ECO:0000313" key="2">
    <source>
        <dbReference type="EMBL" id="WVZ67156.1"/>
    </source>
</evidence>
<protein>
    <submittedName>
        <fullName evidence="2">Uncharacterized protein</fullName>
    </submittedName>
</protein>
<proteinExistence type="predicted"/>
<feature type="compositionally biased region" description="Low complexity" evidence="1">
    <location>
        <begin position="86"/>
        <end position="98"/>
    </location>
</feature>
<accession>A0AAQ3T5W8</accession>
<reference evidence="2 3" key="1">
    <citation type="submission" date="2024-02" db="EMBL/GenBank/DDBJ databases">
        <title>High-quality chromosome-scale genome assembly of Pensacola bahiagrass (Paspalum notatum Flugge var. saurae).</title>
        <authorList>
            <person name="Vega J.M."/>
            <person name="Podio M."/>
            <person name="Orjuela J."/>
            <person name="Siena L.A."/>
            <person name="Pessino S.C."/>
            <person name="Combes M.C."/>
            <person name="Mariac C."/>
            <person name="Albertini E."/>
            <person name="Pupilli F."/>
            <person name="Ortiz J.P.A."/>
            <person name="Leblanc O."/>
        </authorList>
    </citation>
    <scope>NUCLEOTIDE SEQUENCE [LARGE SCALE GENOMIC DNA]</scope>
    <source>
        <strain evidence="2">R1</strain>
        <tissue evidence="2">Leaf</tissue>
    </source>
</reference>
<evidence type="ECO:0000313" key="3">
    <source>
        <dbReference type="Proteomes" id="UP001341281"/>
    </source>
</evidence>
<feature type="compositionally biased region" description="Low complexity" evidence="1">
    <location>
        <begin position="25"/>
        <end position="36"/>
    </location>
</feature>
<feature type="region of interest" description="Disordered" evidence="1">
    <location>
        <begin position="1"/>
        <end position="119"/>
    </location>
</feature>
<dbReference type="AlphaFoldDB" id="A0AAQ3T5W8"/>
<name>A0AAQ3T5W8_PASNO</name>
<keyword evidence="3" id="KW-1185">Reference proteome</keyword>
<dbReference type="Proteomes" id="UP001341281">
    <property type="component" value="Chromosome 03"/>
</dbReference>
<evidence type="ECO:0000256" key="1">
    <source>
        <dbReference type="SAM" id="MobiDB-lite"/>
    </source>
</evidence>
<gene>
    <name evidence="2" type="ORF">U9M48_016276</name>
</gene>
<sequence>MPPPAAVASPLTVSASHPRATRGHSSLPSADPLLPSTFQPKEPHLHPPSSPPEDPVAGCRRQPPRRPCFPPPHDATTFLDFLRGHSSLPSADPLLPSAFQPKEPHLHPPSLPPEDPVAAAETTTGAQIHALELPF</sequence>
<organism evidence="2 3">
    <name type="scientific">Paspalum notatum var. saurae</name>
    <dbReference type="NCBI Taxonomy" id="547442"/>
    <lineage>
        <taxon>Eukaryota</taxon>
        <taxon>Viridiplantae</taxon>
        <taxon>Streptophyta</taxon>
        <taxon>Embryophyta</taxon>
        <taxon>Tracheophyta</taxon>
        <taxon>Spermatophyta</taxon>
        <taxon>Magnoliopsida</taxon>
        <taxon>Liliopsida</taxon>
        <taxon>Poales</taxon>
        <taxon>Poaceae</taxon>
        <taxon>PACMAD clade</taxon>
        <taxon>Panicoideae</taxon>
        <taxon>Andropogonodae</taxon>
        <taxon>Paspaleae</taxon>
        <taxon>Paspalinae</taxon>
        <taxon>Paspalum</taxon>
    </lineage>
</organism>